<gene>
    <name evidence="2" type="ORF">SAMN04489765_1520</name>
</gene>
<feature type="transmembrane region" description="Helical" evidence="1">
    <location>
        <begin position="109"/>
        <end position="129"/>
    </location>
</feature>
<sequence length="138" mass="15095">MWDVFDVSVFSLPAAVVLWVAYALVAGAAPARDRLREGIGWAASLATALAMLSIVPFVAGLFLFLPALWAADAGSRGAEVIAWIEALVLTAAVVWLAQRIYRRFPRTRFLSLLVLLIGLATVWFGRYLATIDWLPHPS</sequence>
<dbReference type="Proteomes" id="UP000183053">
    <property type="component" value="Unassembled WGS sequence"/>
</dbReference>
<keyword evidence="1" id="KW-0472">Membrane</keyword>
<dbReference type="AlphaFoldDB" id="A0A1H1D3B6"/>
<evidence type="ECO:0000256" key="1">
    <source>
        <dbReference type="SAM" id="Phobius"/>
    </source>
</evidence>
<reference evidence="3" key="1">
    <citation type="submission" date="2016-10" db="EMBL/GenBank/DDBJ databases">
        <authorList>
            <person name="Varghese N."/>
            <person name="Submissions S."/>
        </authorList>
    </citation>
    <scope>NUCLEOTIDE SEQUENCE [LARGE SCALE GENOMIC DNA]</scope>
    <source>
        <strain evidence="3">DSM 44142</strain>
    </source>
</reference>
<evidence type="ECO:0000313" key="2">
    <source>
        <dbReference type="EMBL" id="SDQ70930.1"/>
    </source>
</evidence>
<dbReference type="EMBL" id="FNLF01000002">
    <property type="protein sequence ID" value="SDQ70930.1"/>
    <property type="molecule type" value="Genomic_DNA"/>
</dbReference>
<evidence type="ECO:0000313" key="3">
    <source>
        <dbReference type="Proteomes" id="UP000183053"/>
    </source>
</evidence>
<organism evidence="2 3">
    <name type="scientific">Tsukamurella pulmonis</name>
    <dbReference type="NCBI Taxonomy" id="47312"/>
    <lineage>
        <taxon>Bacteria</taxon>
        <taxon>Bacillati</taxon>
        <taxon>Actinomycetota</taxon>
        <taxon>Actinomycetes</taxon>
        <taxon>Mycobacteriales</taxon>
        <taxon>Tsukamurellaceae</taxon>
        <taxon>Tsukamurella</taxon>
    </lineage>
</organism>
<proteinExistence type="predicted"/>
<keyword evidence="3" id="KW-1185">Reference proteome</keyword>
<accession>A0A1H1D3B6</accession>
<keyword evidence="1" id="KW-1133">Transmembrane helix</keyword>
<name>A0A1H1D3B6_9ACTN</name>
<feature type="transmembrane region" description="Helical" evidence="1">
    <location>
        <begin position="12"/>
        <end position="29"/>
    </location>
</feature>
<dbReference type="STRING" id="47312.SAMN04489765_1520"/>
<protein>
    <submittedName>
        <fullName evidence="2">Uncharacterized protein</fullName>
    </submittedName>
</protein>
<feature type="transmembrane region" description="Helical" evidence="1">
    <location>
        <begin position="41"/>
        <end position="68"/>
    </location>
</feature>
<keyword evidence="1" id="KW-0812">Transmembrane</keyword>
<feature type="transmembrane region" description="Helical" evidence="1">
    <location>
        <begin position="80"/>
        <end position="97"/>
    </location>
</feature>